<dbReference type="GO" id="GO:0006508">
    <property type="term" value="P:proteolysis"/>
    <property type="evidence" value="ECO:0007669"/>
    <property type="project" value="UniProtKB-KW"/>
</dbReference>
<dbReference type="Pfam" id="PF04647">
    <property type="entry name" value="AgrB"/>
    <property type="match status" value="1"/>
</dbReference>
<reference evidence="9 10" key="1">
    <citation type="submission" date="2015-10" db="EMBL/GenBank/DDBJ databases">
        <title>Butyribacter intestini gen. nov., sp. nov., a butyric acid-producing bacterium of the family Lachnospiraceae isolated from the human faeces.</title>
        <authorList>
            <person name="Zou Y."/>
            <person name="Xue W."/>
            <person name="Luo G."/>
            <person name="Lv M."/>
        </authorList>
    </citation>
    <scope>NUCLEOTIDE SEQUENCE [LARGE SCALE GENOMIC DNA]</scope>
    <source>
        <strain evidence="9 10">TF01-11</strain>
    </source>
</reference>
<sequence length="184" mass="21118">MEAIKEHLKSTFSSYELGLLRYSYLCVIYDVSKFIVLFMFFYFLHLGKEFCIEILFLTSLRNFLGGFHCNHYATCLAFSFVFSSIGIMLSHLVLLNNKFQIGLLAVIILVSAIMKPITSVNRPPLSAKLEKIYHCCGMTVLFVYFGLFLTTNTFPYRNLCFWVIVLQTMQLAVANLNKEGEKAL</sequence>
<evidence type="ECO:0000313" key="9">
    <source>
        <dbReference type="EMBL" id="KQC86291.1"/>
    </source>
</evidence>
<dbReference type="RefSeq" id="WP_055941688.1">
    <property type="nucleotide sequence ID" value="NZ_LLKB01000001.1"/>
</dbReference>
<comment type="caution">
    <text evidence="9">The sequence shown here is derived from an EMBL/GenBank/DDBJ whole genome shotgun (WGS) entry which is preliminary data.</text>
</comment>
<dbReference type="GO" id="GO:0009372">
    <property type="term" value="P:quorum sensing"/>
    <property type="evidence" value="ECO:0007669"/>
    <property type="project" value="UniProtKB-KW"/>
</dbReference>
<dbReference type="EMBL" id="LLKB01000001">
    <property type="protein sequence ID" value="KQC86291.1"/>
    <property type="molecule type" value="Genomic_DNA"/>
</dbReference>
<keyword evidence="2" id="KW-0673">Quorum sensing</keyword>
<dbReference type="GO" id="GO:0016020">
    <property type="term" value="C:membrane"/>
    <property type="evidence" value="ECO:0007669"/>
    <property type="project" value="InterPro"/>
</dbReference>
<dbReference type="SMART" id="SM00793">
    <property type="entry name" value="AgrB"/>
    <property type="match status" value="1"/>
</dbReference>
<keyword evidence="7 8" id="KW-0472">Membrane</keyword>
<keyword evidence="6 8" id="KW-1133">Transmembrane helix</keyword>
<evidence type="ECO:0008006" key="11">
    <source>
        <dbReference type="Google" id="ProtNLM"/>
    </source>
</evidence>
<gene>
    <name evidence="9" type="ORF">APZ18_03635</name>
</gene>
<dbReference type="InterPro" id="IPR006741">
    <property type="entry name" value="AgrB"/>
</dbReference>
<keyword evidence="3" id="KW-0645">Protease</keyword>
<evidence type="ECO:0000256" key="8">
    <source>
        <dbReference type="SAM" id="Phobius"/>
    </source>
</evidence>
<keyword evidence="5" id="KW-0378">Hydrolase</keyword>
<feature type="transmembrane region" description="Helical" evidence="8">
    <location>
        <begin position="22"/>
        <end position="44"/>
    </location>
</feature>
<feature type="transmembrane region" description="Helical" evidence="8">
    <location>
        <begin position="99"/>
        <end position="120"/>
    </location>
</feature>
<evidence type="ECO:0000256" key="5">
    <source>
        <dbReference type="ARBA" id="ARBA00022801"/>
    </source>
</evidence>
<organism evidence="9 10">
    <name type="scientific">Butyribacter intestini</name>
    <dbReference type="NCBI Taxonomy" id="1703332"/>
    <lineage>
        <taxon>Bacteria</taxon>
        <taxon>Bacillati</taxon>
        <taxon>Bacillota</taxon>
        <taxon>Clostridia</taxon>
        <taxon>Lachnospirales</taxon>
        <taxon>Lachnospiraceae</taxon>
        <taxon>Butyribacter</taxon>
    </lineage>
</organism>
<evidence type="ECO:0000313" key="10">
    <source>
        <dbReference type="Proteomes" id="UP000050833"/>
    </source>
</evidence>
<evidence type="ECO:0000256" key="2">
    <source>
        <dbReference type="ARBA" id="ARBA00022654"/>
    </source>
</evidence>
<evidence type="ECO:0000256" key="7">
    <source>
        <dbReference type="ARBA" id="ARBA00023136"/>
    </source>
</evidence>
<keyword evidence="10" id="KW-1185">Reference proteome</keyword>
<evidence type="ECO:0000256" key="4">
    <source>
        <dbReference type="ARBA" id="ARBA00022692"/>
    </source>
</evidence>
<keyword evidence="4 8" id="KW-0812">Transmembrane</keyword>
<protein>
    <recommendedName>
        <fullName evidence="11">Accessory gene regulator B</fullName>
    </recommendedName>
</protein>
<dbReference type="AlphaFoldDB" id="A0AAW3JWP8"/>
<dbReference type="Proteomes" id="UP000050833">
    <property type="component" value="Unassembled WGS sequence"/>
</dbReference>
<evidence type="ECO:0000256" key="1">
    <source>
        <dbReference type="ARBA" id="ARBA00022475"/>
    </source>
</evidence>
<dbReference type="GO" id="GO:0008233">
    <property type="term" value="F:peptidase activity"/>
    <property type="evidence" value="ECO:0007669"/>
    <property type="project" value="UniProtKB-KW"/>
</dbReference>
<evidence type="ECO:0000256" key="3">
    <source>
        <dbReference type="ARBA" id="ARBA00022670"/>
    </source>
</evidence>
<accession>A0AAW3JWP8</accession>
<feature type="transmembrane region" description="Helical" evidence="8">
    <location>
        <begin position="71"/>
        <end position="93"/>
    </location>
</feature>
<proteinExistence type="predicted"/>
<keyword evidence="1" id="KW-1003">Cell membrane</keyword>
<evidence type="ECO:0000256" key="6">
    <source>
        <dbReference type="ARBA" id="ARBA00022989"/>
    </source>
</evidence>
<name>A0AAW3JWP8_9FIRM</name>